<proteinExistence type="inferred from homology"/>
<dbReference type="OrthoDB" id="409725at2759"/>
<dbReference type="Proteomes" id="UP000794436">
    <property type="component" value="Unassembled WGS sequence"/>
</dbReference>
<evidence type="ECO:0000256" key="3">
    <source>
        <dbReference type="ARBA" id="ARBA00022448"/>
    </source>
</evidence>
<comment type="caution">
    <text evidence="11">The sequence shown here is derived from an EMBL/GenBank/DDBJ whole genome shotgun (WGS) entry which is preliminary data.</text>
</comment>
<comment type="subcellular location">
    <subcellularLocation>
        <location evidence="1">Cell membrane</location>
        <topology evidence="1">Multi-pass membrane protein</topology>
    </subcellularLocation>
</comment>
<dbReference type="EMBL" id="SPLM01000108">
    <property type="protein sequence ID" value="TMW60469.1"/>
    <property type="molecule type" value="Genomic_DNA"/>
</dbReference>
<sequence>MSVFVDVLRVLTACSTVLMILSPTPDVYRIYKTRDCGHASIIPLVSLLANSHMWMLYGYLERNYFPVFATYLTGNIAALVYMTVYYRSTADRVYVRKAIAVSVGFSLLVSIYVLLAFFEVTNQTREQLTDTVGYLGITVSLVLFASPFEKVVQVFRYRSAVFLPINLVVASTISNGIWVVYSLVDYDLFIFVPNAVVFVFGLVQMALYFVFHPKTHPLIRASDDELDSKASVMEDDFLDHNYFPLFSTFVLGDVFAIIYITIYYRATTERQYVGRLIGFVVGFLTLVTIYVVLAIYGVTHQTRKQLLQVVGYIGIAVSVVLFASPFEKALQVIRHRLAVFLSINLIVASTVNKGIWVVYTLVDLDWFLFAPNMLIFAFGLVQTALYFIFHPKTHPLILPQDEEVANKLERAESSPQSIKRSHSVEYICMLESPTVCIEPIHTI</sequence>
<evidence type="ECO:0000313" key="11">
    <source>
        <dbReference type="EMBL" id="TMW60469.1"/>
    </source>
</evidence>
<dbReference type="InterPro" id="IPR004316">
    <property type="entry name" value="SWEET_rpt"/>
</dbReference>
<dbReference type="FunFam" id="1.20.1280.290:FF:000007">
    <property type="entry name" value="Bidirectional sugar transporter SWEET7"/>
    <property type="match status" value="3"/>
</dbReference>
<evidence type="ECO:0000256" key="1">
    <source>
        <dbReference type="ARBA" id="ARBA00004651"/>
    </source>
</evidence>
<dbReference type="Pfam" id="PF03083">
    <property type="entry name" value="MtN3_slv"/>
    <property type="match status" value="3"/>
</dbReference>
<feature type="transmembrane region" description="Helical" evidence="10">
    <location>
        <begin position="368"/>
        <end position="389"/>
    </location>
</feature>
<keyword evidence="5" id="KW-0762">Sugar transport</keyword>
<evidence type="ECO:0000256" key="2">
    <source>
        <dbReference type="ARBA" id="ARBA00007809"/>
    </source>
</evidence>
<feature type="transmembrane region" description="Helical" evidence="10">
    <location>
        <begin position="338"/>
        <end position="362"/>
    </location>
</feature>
<dbReference type="PANTHER" id="PTHR10791:SF30">
    <property type="entry name" value="SUGAR TRANSPORTER SWEET1"/>
    <property type="match status" value="1"/>
</dbReference>
<dbReference type="Gene3D" id="1.20.1280.290">
    <property type="match status" value="3"/>
</dbReference>
<evidence type="ECO:0000256" key="6">
    <source>
        <dbReference type="ARBA" id="ARBA00022692"/>
    </source>
</evidence>
<feature type="transmembrane region" description="Helical" evidence="10">
    <location>
        <begin position="242"/>
        <end position="264"/>
    </location>
</feature>
<feature type="transmembrane region" description="Helical" evidence="10">
    <location>
        <begin position="64"/>
        <end position="86"/>
    </location>
</feature>
<protein>
    <recommendedName>
        <fullName evidence="13">MtN3-like protein</fullName>
    </recommendedName>
</protein>
<evidence type="ECO:0008006" key="13">
    <source>
        <dbReference type="Google" id="ProtNLM"/>
    </source>
</evidence>
<feature type="transmembrane region" description="Helical" evidence="10">
    <location>
        <begin position="98"/>
        <end position="120"/>
    </location>
</feature>
<reference evidence="11" key="1">
    <citation type="submission" date="2019-03" db="EMBL/GenBank/DDBJ databases">
        <title>Long read genome sequence of the mycoparasitic Pythium oligandrum ATCC 38472 isolated from sugarbeet rhizosphere.</title>
        <authorList>
            <person name="Gaulin E."/>
        </authorList>
    </citation>
    <scope>NUCLEOTIDE SEQUENCE</scope>
    <source>
        <strain evidence="11">ATCC 38472_TT</strain>
    </source>
</reference>
<accession>A0A8K1CCF7</accession>
<dbReference type="GO" id="GO:0005886">
    <property type="term" value="C:plasma membrane"/>
    <property type="evidence" value="ECO:0007669"/>
    <property type="project" value="UniProtKB-SubCell"/>
</dbReference>
<evidence type="ECO:0000256" key="7">
    <source>
        <dbReference type="ARBA" id="ARBA00022737"/>
    </source>
</evidence>
<feature type="transmembrane region" description="Helical" evidence="10">
    <location>
        <begin position="305"/>
        <end position="326"/>
    </location>
</feature>
<keyword evidence="8 10" id="KW-1133">Transmembrane helix</keyword>
<dbReference type="PANTHER" id="PTHR10791">
    <property type="entry name" value="RAG1-ACTIVATING PROTEIN 1"/>
    <property type="match status" value="1"/>
</dbReference>
<dbReference type="AlphaFoldDB" id="A0A8K1CCF7"/>
<gene>
    <name evidence="11" type="ORF">Poli38472_000511</name>
</gene>
<keyword evidence="6 10" id="KW-0812">Transmembrane</keyword>
<keyword evidence="7" id="KW-0677">Repeat</keyword>
<comment type="similarity">
    <text evidence="2">Belongs to the SWEET sugar transporter family.</text>
</comment>
<feature type="transmembrane region" description="Helical" evidence="10">
    <location>
        <begin position="188"/>
        <end position="211"/>
    </location>
</feature>
<evidence type="ECO:0000256" key="9">
    <source>
        <dbReference type="ARBA" id="ARBA00023136"/>
    </source>
</evidence>
<keyword evidence="3" id="KW-0813">Transport</keyword>
<evidence type="ECO:0000313" key="12">
    <source>
        <dbReference type="Proteomes" id="UP000794436"/>
    </source>
</evidence>
<name>A0A8K1CCF7_PYTOL</name>
<evidence type="ECO:0000256" key="5">
    <source>
        <dbReference type="ARBA" id="ARBA00022597"/>
    </source>
</evidence>
<evidence type="ECO:0000256" key="8">
    <source>
        <dbReference type="ARBA" id="ARBA00022989"/>
    </source>
</evidence>
<feature type="transmembrane region" description="Helical" evidence="10">
    <location>
        <begin position="37"/>
        <end position="57"/>
    </location>
</feature>
<keyword evidence="12" id="KW-1185">Reference proteome</keyword>
<evidence type="ECO:0000256" key="4">
    <source>
        <dbReference type="ARBA" id="ARBA00022475"/>
    </source>
</evidence>
<dbReference type="GO" id="GO:0051119">
    <property type="term" value="F:sugar transmembrane transporter activity"/>
    <property type="evidence" value="ECO:0007669"/>
    <property type="project" value="InterPro"/>
</dbReference>
<dbReference type="InterPro" id="IPR047664">
    <property type="entry name" value="SWEET"/>
</dbReference>
<keyword evidence="4" id="KW-1003">Cell membrane</keyword>
<organism evidence="11 12">
    <name type="scientific">Pythium oligandrum</name>
    <name type="common">Mycoparasitic fungus</name>
    <dbReference type="NCBI Taxonomy" id="41045"/>
    <lineage>
        <taxon>Eukaryota</taxon>
        <taxon>Sar</taxon>
        <taxon>Stramenopiles</taxon>
        <taxon>Oomycota</taxon>
        <taxon>Peronosporomycetes</taxon>
        <taxon>Pythiales</taxon>
        <taxon>Pythiaceae</taxon>
        <taxon>Pythium</taxon>
    </lineage>
</organism>
<feature type="transmembrane region" description="Helical" evidence="10">
    <location>
        <begin position="276"/>
        <end position="299"/>
    </location>
</feature>
<feature type="transmembrane region" description="Helical" evidence="10">
    <location>
        <begin position="160"/>
        <end position="181"/>
    </location>
</feature>
<evidence type="ECO:0000256" key="10">
    <source>
        <dbReference type="SAM" id="Phobius"/>
    </source>
</evidence>
<keyword evidence="9 10" id="KW-0472">Membrane</keyword>